<dbReference type="Pfam" id="PF00903">
    <property type="entry name" value="Glyoxalase"/>
    <property type="match status" value="2"/>
</dbReference>
<evidence type="ECO:0000259" key="1">
    <source>
        <dbReference type="PROSITE" id="PS51819"/>
    </source>
</evidence>
<dbReference type="EC" id="1.13.11.-" evidence="2"/>
<dbReference type="InterPro" id="IPR037523">
    <property type="entry name" value="VOC_core"/>
</dbReference>
<dbReference type="EMBL" id="CP021059">
    <property type="protein sequence ID" value="ARQ05826.1"/>
    <property type="molecule type" value="Genomic_DNA"/>
</dbReference>
<dbReference type="SUPFAM" id="SSF54593">
    <property type="entry name" value="Glyoxalase/Bleomycin resistance protein/Dihydroxybiphenyl dioxygenase"/>
    <property type="match status" value="1"/>
</dbReference>
<gene>
    <name evidence="2" type="primary">mhqA_1</name>
    <name evidence="2" type="ORF">MCCS_01550</name>
</gene>
<dbReference type="PANTHER" id="PTHR36110:SF4">
    <property type="entry name" value="RING-CLEAVING DIOXYGENASE MHQA-RELATED"/>
    <property type="match status" value="1"/>
</dbReference>
<sequence length="307" mass="35202">MKINGHHHISMYTKDVKQNKDFYTNILGLRLVEISVNQDNPTMYHFFYGDEEGSPGTLLSFFEIPNASMTKKGTNSIHRLSLLVPDQAALKYFEQRLNQHGIETHPIHYAGHDGLLFEDRDALEIVLLPNNDMPYPNAWKKNHYSDIPETYQILGMGPVELRVRSIEKSAQFLTETLGYTRRIDSNIFTLDANGLYSDFVVVEQDGHTVTPGRGYVHHIAVDMPEVQDLEALIEKLDQLPGKHTGIIDRWFFKSVYYRQNGIMFEFATSGPGFMVDTKKEDLGKKLNLPEFLEKDRAEILKALKPIE</sequence>
<dbReference type="PROSITE" id="PS51819">
    <property type="entry name" value="VOC"/>
    <property type="match status" value="1"/>
</dbReference>
<dbReference type="InterPro" id="IPR029068">
    <property type="entry name" value="Glyas_Bleomycin-R_OHBP_Dase"/>
</dbReference>
<feature type="domain" description="VOC" evidence="1">
    <location>
        <begin position="5"/>
        <end position="130"/>
    </location>
</feature>
<evidence type="ECO:0000313" key="2">
    <source>
        <dbReference type="EMBL" id="ARQ05826.1"/>
    </source>
</evidence>
<dbReference type="Gene3D" id="3.10.180.10">
    <property type="entry name" value="2,3-Dihydroxybiphenyl 1,2-Dioxygenase, domain 1"/>
    <property type="match status" value="2"/>
</dbReference>
<keyword evidence="2" id="KW-0560">Oxidoreductase</keyword>
<keyword evidence="3" id="KW-1185">Reference proteome</keyword>
<evidence type="ECO:0000313" key="3">
    <source>
        <dbReference type="Proteomes" id="UP000194154"/>
    </source>
</evidence>
<dbReference type="RefSeq" id="WP_086041544.1">
    <property type="nucleotide sequence ID" value="NZ_CBCRZA010000011.1"/>
</dbReference>
<name>A0A1W7A8W0_9STAP</name>
<protein>
    <submittedName>
        <fullName evidence="2">Ring-cleaving dioxygenase MhqA</fullName>
        <ecNumber evidence="2">1.13.11.-</ecNumber>
    </submittedName>
</protein>
<proteinExistence type="predicted"/>
<dbReference type="STRING" id="1855823.MCCS_01550"/>
<dbReference type="Proteomes" id="UP000194154">
    <property type="component" value="Chromosome"/>
</dbReference>
<dbReference type="InterPro" id="IPR004360">
    <property type="entry name" value="Glyas_Fos-R_dOase_dom"/>
</dbReference>
<dbReference type="InterPro" id="IPR052537">
    <property type="entry name" value="Extradiol_RC_dioxygenase"/>
</dbReference>
<accession>A0A1W7A8W0</accession>
<dbReference type="GO" id="GO:0051213">
    <property type="term" value="F:dioxygenase activity"/>
    <property type="evidence" value="ECO:0007669"/>
    <property type="project" value="UniProtKB-KW"/>
</dbReference>
<dbReference type="AlphaFoldDB" id="A0A1W7A8W0"/>
<dbReference type="OrthoDB" id="9785698at2"/>
<dbReference type="GeneID" id="35294311"/>
<dbReference type="KEGG" id="mcak:MCCS_01550"/>
<keyword evidence="2" id="KW-0223">Dioxygenase</keyword>
<organism evidence="2 3">
    <name type="scientific">Macrococcoides canis</name>
    <dbReference type="NCBI Taxonomy" id="1855823"/>
    <lineage>
        <taxon>Bacteria</taxon>
        <taxon>Bacillati</taxon>
        <taxon>Bacillota</taxon>
        <taxon>Bacilli</taxon>
        <taxon>Bacillales</taxon>
        <taxon>Staphylococcaceae</taxon>
        <taxon>Macrococcoides</taxon>
    </lineage>
</organism>
<reference evidence="2 3" key="1">
    <citation type="journal article" date="2017" name="Int. J. Syst. Evol. Microbiol.">
        <title>Macrococcus canis sp. nov., a skin bacterium associated with infections in dogs.</title>
        <authorList>
            <person name="Gobeli Brawand S."/>
            <person name="Cotting K."/>
            <person name="Gomez-Sanz E."/>
            <person name="Collaud A."/>
            <person name="Thomann A."/>
            <person name="Brodard I."/>
            <person name="Rodriguez-Campos S."/>
            <person name="Strauss C."/>
            <person name="Perreten V."/>
        </authorList>
    </citation>
    <scope>NUCLEOTIDE SEQUENCE [LARGE SCALE GENOMIC DNA]</scope>
    <source>
        <strain evidence="2 3">KM45013</strain>
    </source>
</reference>
<dbReference type="PANTHER" id="PTHR36110">
    <property type="entry name" value="RING-CLEAVING DIOXYGENASE MHQE-RELATED"/>
    <property type="match status" value="1"/>
</dbReference>